<accession>A0A4Y7L9W1</accession>
<gene>
    <name evidence="1" type="ORF">C5167_043546</name>
</gene>
<proteinExistence type="predicted"/>
<reference evidence="1 2" key="1">
    <citation type="journal article" date="2018" name="Science">
        <title>The opium poppy genome and morphinan production.</title>
        <authorList>
            <person name="Guo L."/>
            <person name="Winzer T."/>
            <person name="Yang X."/>
            <person name="Li Y."/>
            <person name="Ning Z."/>
            <person name="He Z."/>
            <person name="Teodor R."/>
            <person name="Lu Y."/>
            <person name="Bowser T.A."/>
            <person name="Graham I.A."/>
            <person name="Ye K."/>
        </authorList>
    </citation>
    <scope>NUCLEOTIDE SEQUENCE [LARGE SCALE GENOMIC DNA]</scope>
    <source>
        <strain evidence="2">cv. HN1</strain>
        <tissue evidence="1">Leaves</tissue>
    </source>
</reference>
<name>A0A4Y7L9W1_PAPSO</name>
<protein>
    <submittedName>
        <fullName evidence="1">Uncharacterized protein</fullName>
    </submittedName>
</protein>
<dbReference type="Proteomes" id="UP000316621">
    <property type="component" value="Chromosome 10"/>
</dbReference>
<dbReference type="Gramene" id="RZC80955">
    <property type="protein sequence ID" value="RZC80955"/>
    <property type="gene ID" value="C5167_043546"/>
</dbReference>
<dbReference type="AlphaFoldDB" id="A0A4Y7L9W1"/>
<sequence length="108" mass="12225">MDMIAVGLTLQYEKVEFLKAKVYYGLKELPAFTLVVGGSPVYCLNSSTNSSGGENETVRAHKTTPSAKKIWSYKQHKSQPAPLLWLRGYLLEEIMAYDLTWCCFVLRT</sequence>
<dbReference type="EMBL" id="CM010724">
    <property type="protein sequence ID" value="RZC80955.1"/>
    <property type="molecule type" value="Genomic_DNA"/>
</dbReference>
<keyword evidence="2" id="KW-1185">Reference proteome</keyword>
<organism evidence="1 2">
    <name type="scientific">Papaver somniferum</name>
    <name type="common">Opium poppy</name>
    <dbReference type="NCBI Taxonomy" id="3469"/>
    <lineage>
        <taxon>Eukaryota</taxon>
        <taxon>Viridiplantae</taxon>
        <taxon>Streptophyta</taxon>
        <taxon>Embryophyta</taxon>
        <taxon>Tracheophyta</taxon>
        <taxon>Spermatophyta</taxon>
        <taxon>Magnoliopsida</taxon>
        <taxon>Ranunculales</taxon>
        <taxon>Papaveraceae</taxon>
        <taxon>Papaveroideae</taxon>
        <taxon>Papaver</taxon>
    </lineage>
</organism>
<evidence type="ECO:0000313" key="2">
    <source>
        <dbReference type="Proteomes" id="UP000316621"/>
    </source>
</evidence>
<evidence type="ECO:0000313" key="1">
    <source>
        <dbReference type="EMBL" id="RZC80955.1"/>
    </source>
</evidence>